<evidence type="ECO:0000313" key="2">
    <source>
        <dbReference type="Proteomes" id="UP000027822"/>
    </source>
</evidence>
<organism evidence="1 2">
    <name type="scientific">Bacillus manliponensis</name>
    <dbReference type="NCBI Taxonomy" id="574376"/>
    <lineage>
        <taxon>Bacteria</taxon>
        <taxon>Bacillati</taxon>
        <taxon>Bacillota</taxon>
        <taxon>Bacilli</taxon>
        <taxon>Bacillales</taxon>
        <taxon>Bacillaceae</taxon>
        <taxon>Bacillus</taxon>
        <taxon>Bacillus cereus group</taxon>
    </lineage>
</organism>
<evidence type="ECO:0000313" key="1">
    <source>
        <dbReference type="EMBL" id="KEK17151.1"/>
    </source>
</evidence>
<dbReference type="Proteomes" id="UP000027822">
    <property type="component" value="Unassembled WGS sequence"/>
</dbReference>
<dbReference type="AlphaFoldDB" id="A0A073JSH3"/>
<protein>
    <submittedName>
        <fullName evidence="1">Uncharacterized protein</fullName>
    </submittedName>
</protein>
<dbReference type="RefSeq" id="WP_034644108.1">
    <property type="nucleotide sequence ID" value="NZ_CBCSJC010000040.1"/>
</dbReference>
<name>A0A073JSH3_9BACI</name>
<dbReference type="EMBL" id="JOTN01000042">
    <property type="protein sequence ID" value="KEK17151.1"/>
    <property type="molecule type" value="Genomic_DNA"/>
</dbReference>
<reference evidence="1 2" key="1">
    <citation type="submission" date="2014-06" db="EMBL/GenBank/DDBJ databases">
        <title>Draft genome sequence of Bacillus manliponensis JCM 15802 (MCCC 1A00708).</title>
        <authorList>
            <person name="Lai Q."/>
            <person name="Liu Y."/>
            <person name="Shao Z."/>
        </authorList>
    </citation>
    <scope>NUCLEOTIDE SEQUENCE [LARGE SCALE GENOMIC DNA]</scope>
    <source>
        <strain evidence="1 2">JCM 15802</strain>
    </source>
</reference>
<dbReference type="STRING" id="574376.BAMA_18230"/>
<proteinExistence type="predicted"/>
<comment type="caution">
    <text evidence="1">The sequence shown here is derived from an EMBL/GenBank/DDBJ whole genome shotgun (WGS) entry which is preliminary data.</text>
</comment>
<accession>A0A073JSH3</accession>
<keyword evidence="2" id="KW-1185">Reference proteome</keyword>
<gene>
    <name evidence="1" type="ORF">BAMA_18230</name>
</gene>
<sequence>MEERHIPIYEEAAQHQQEQANIWFKSVQELEAQLLIAKSHYKHHSSESERLQNLLRRWKGNKGHEITG</sequence>